<keyword evidence="3" id="KW-1185">Reference proteome</keyword>
<proteinExistence type="predicted"/>
<evidence type="ECO:0000313" key="3">
    <source>
        <dbReference type="Proteomes" id="UP000193498"/>
    </source>
</evidence>
<evidence type="ECO:0000313" key="2">
    <source>
        <dbReference type="EMBL" id="ORX98095.1"/>
    </source>
</evidence>
<feature type="transmembrane region" description="Helical" evidence="1">
    <location>
        <begin position="12"/>
        <end position="34"/>
    </location>
</feature>
<dbReference type="OrthoDB" id="2157401at2759"/>
<evidence type="ECO:0000256" key="1">
    <source>
        <dbReference type="SAM" id="Phobius"/>
    </source>
</evidence>
<keyword evidence="1" id="KW-0812">Transmembrane</keyword>
<organism evidence="2 3">
    <name type="scientific">Basidiobolus meristosporus CBS 931.73</name>
    <dbReference type="NCBI Taxonomy" id="1314790"/>
    <lineage>
        <taxon>Eukaryota</taxon>
        <taxon>Fungi</taxon>
        <taxon>Fungi incertae sedis</taxon>
        <taxon>Zoopagomycota</taxon>
        <taxon>Entomophthoromycotina</taxon>
        <taxon>Basidiobolomycetes</taxon>
        <taxon>Basidiobolales</taxon>
        <taxon>Basidiobolaceae</taxon>
        <taxon>Basidiobolus</taxon>
    </lineage>
</organism>
<reference evidence="2 3" key="1">
    <citation type="submission" date="2016-07" db="EMBL/GenBank/DDBJ databases">
        <title>Pervasive Adenine N6-methylation of Active Genes in Fungi.</title>
        <authorList>
            <consortium name="DOE Joint Genome Institute"/>
            <person name="Mondo S.J."/>
            <person name="Dannebaum R.O."/>
            <person name="Kuo R.C."/>
            <person name="Labutti K."/>
            <person name="Haridas S."/>
            <person name="Kuo A."/>
            <person name="Salamov A."/>
            <person name="Ahrendt S.R."/>
            <person name="Lipzen A."/>
            <person name="Sullivan W."/>
            <person name="Andreopoulos W.B."/>
            <person name="Clum A."/>
            <person name="Lindquist E."/>
            <person name="Daum C."/>
            <person name="Ramamoorthy G.K."/>
            <person name="Gryganskyi A."/>
            <person name="Culley D."/>
            <person name="Magnuson J.K."/>
            <person name="James T.Y."/>
            <person name="O'Malley M.A."/>
            <person name="Stajich J.E."/>
            <person name="Spatafora J.W."/>
            <person name="Visel A."/>
            <person name="Grigoriev I.V."/>
        </authorList>
    </citation>
    <scope>NUCLEOTIDE SEQUENCE [LARGE SCALE GENOMIC DNA]</scope>
    <source>
        <strain evidence="2 3">CBS 931.73</strain>
    </source>
</reference>
<gene>
    <name evidence="2" type="ORF">K493DRAFT_313790</name>
</gene>
<protein>
    <submittedName>
        <fullName evidence="2">Uncharacterized protein</fullName>
    </submittedName>
</protein>
<dbReference type="Proteomes" id="UP000193498">
    <property type="component" value="Unassembled WGS sequence"/>
</dbReference>
<dbReference type="EMBL" id="MCFE01000120">
    <property type="protein sequence ID" value="ORX98095.1"/>
    <property type="molecule type" value="Genomic_DNA"/>
</dbReference>
<keyword evidence="1" id="KW-0472">Membrane</keyword>
<feature type="transmembrane region" description="Helical" evidence="1">
    <location>
        <begin position="54"/>
        <end position="77"/>
    </location>
</feature>
<feature type="transmembrane region" description="Helical" evidence="1">
    <location>
        <begin position="98"/>
        <end position="117"/>
    </location>
</feature>
<sequence length="229" mass="25954">MVRYKEVYGGTWLLVLPIVTTVVYAAGIPVSIILNATQINPDGSCSVIHPQVSSLLPLVTAFIISVYMMSMFLAPFVQQCLRSKENQNPQLAFVARNLFVTNSIAITFNMFFNISLITPLEQYAPLLSMVDLTVNFLMVCLPYFLTRLYTPHGHSFRWTCEDQFNDSSRINEENNLQHRDDGSRDAHSSDKYYHSEFTNTLNHKISDENGEVPLVPLSIRIQSNRILGS</sequence>
<comment type="caution">
    <text evidence="2">The sequence shown here is derived from an EMBL/GenBank/DDBJ whole genome shotgun (WGS) entry which is preliminary data.</text>
</comment>
<name>A0A1Y1YJD2_9FUNG</name>
<dbReference type="AlphaFoldDB" id="A0A1Y1YJD2"/>
<accession>A0A1Y1YJD2</accession>
<feature type="transmembrane region" description="Helical" evidence="1">
    <location>
        <begin position="123"/>
        <end position="145"/>
    </location>
</feature>
<keyword evidence="1" id="KW-1133">Transmembrane helix</keyword>
<dbReference type="InParanoid" id="A0A1Y1YJD2"/>